<dbReference type="EMBL" id="MLIS01000004">
    <property type="protein sequence ID" value="OHU76077.1"/>
    <property type="molecule type" value="Genomic_DNA"/>
</dbReference>
<evidence type="ECO:0008006" key="3">
    <source>
        <dbReference type="Google" id="ProtNLM"/>
    </source>
</evidence>
<dbReference type="Proteomes" id="UP000179441">
    <property type="component" value="Unassembled WGS sequence"/>
</dbReference>
<evidence type="ECO:0000313" key="2">
    <source>
        <dbReference type="Proteomes" id="UP000179441"/>
    </source>
</evidence>
<comment type="caution">
    <text evidence="1">The sequence shown here is derived from an EMBL/GenBank/DDBJ whole genome shotgun (WGS) entry which is preliminary data.</text>
</comment>
<organism evidence="1 2">
    <name type="scientific">Mycobacteroides chelonae</name>
    <name type="common">Mycobacterium chelonae</name>
    <dbReference type="NCBI Taxonomy" id="1774"/>
    <lineage>
        <taxon>Bacteria</taxon>
        <taxon>Bacillati</taxon>
        <taxon>Actinomycetota</taxon>
        <taxon>Actinomycetes</taxon>
        <taxon>Mycobacteriales</taxon>
        <taxon>Mycobacteriaceae</taxon>
        <taxon>Mycobacteroides</taxon>
    </lineage>
</organism>
<accession>A0A1S1M058</accession>
<proteinExistence type="predicted"/>
<name>A0A1S1M058_MYCCH</name>
<keyword evidence="2" id="KW-1185">Reference proteome</keyword>
<sequence length="271" mass="30641">MRAVTCDTATAVPSPTLQRRLVVTWQHPVERSISPVAMLQYDGEHYTFNYIAGALKVDGFRTFLGFPDLYQRYTAERLFPLFAQRAMTPRRPDFTRWVHRLGLSDDATPWEQIARSGGRRHGDTIQLFPVPEIAHGRMDCHFLVHGIRHIPEEPLTVAGHPVHLTQTVLEEHLASLRVGDHLTLHDEPDNDYNPRAILTTTTEAAPLGWVPDLLLDAIHDVPDRNTIDVTAAAVNGPEAGWHLRLLAHLKAQVPQDFQVFTTPQWDSLAER</sequence>
<evidence type="ECO:0000313" key="1">
    <source>
        <dbReference type="EMBL" id="OHU76077.1"/>
    </source>
</evidence>
<gene>
    <name evidence="1" type="ORF">BKG84_24600</name>
</gene>
<reference evidence="1 2" key="1">
    <citation type="submission" date="2016-10" db="EMBL/GenBank/DDBJ databases">
        <title>Evaluation of Human, Veterinary and Environmental Mycobacterium chelonae Isolates by Core Genome Phylogenomic Analysis, Targeted Gene Comparison, and Anti-microbial Susceptibility Patterns: A Tale of Mistaken Identities.</title>
        <authorList>
            <person name="Fogelson S.B."/>
            <person name="Camus A.C."/>
            <person name="Lorenz W."/>
            <person name="Vasireddy R."/>
            <person name="Vasireddy S."/>
            <person name="Smith T."/>
            <person name="Brown-Elliott B.A."/>
            <person name="Wallace R.J.Jr."/>
            <person name="Hasan N.A."/>
            <person name="Reischl U."/>
            <person name="Sanchez S."/>
        </authorList>
    </citation>
    <scope>NUCLEOTIDE SEQUENCE [LARGE SCALE GENOMIC DNA]</scope>
    <source>
        <strain evidence="1 2">15518</strain>
    </source>
</reference>
<dbReference type="RefSeq" id="WP_070952782.1">
    <property type="nucleotide sequence ID" value="NZ_MLIS01000004.1"/>
</dbReference>
<protein>
    <recommendedName>
        <fullName evidence="3">HIRAN domain-containing protein</fullName>
    </recommendedName>
</protein>
<dbReference type="AlphaFoldDB" id="A0A1S1M058"/>
<dbReference type="Gene3D" id="3.30.70.2330">
    <property type="match status" value="1"/>
</dbReference>